<dbReference type="PANTHER" id="PTHR33443">
    <property type="entry name" value="ZGC:112980"/>
    <property type="match status" value="1"/>
</dbReference>
<reference evidence="1 2" key="1">
    <citation type="journal article" date="2014" name="Nature">
        <title>The genome of the recently domesticated crop plant sugar beet (Beta vulgaris).</title>
        <authorList>
            <person name="Dohm J.C."/>
            <person name="Minoche A.E."/>
            <person name="Holtgrawe D."/>
            <person name="Capella-Gutierrez S."/>
            <person name="Zakrzewski F."/>
            <person name="Tafer H."/>
            <person name="Rupp O."/>
            <person name="Sorensen T.R."/>
            <person name="Stracke R."/>
            <person name="Reinhardt R."/>
            <person name="Goesmann A."/>
            <person name="Kraft T."/>
            <person name="Schulz B."/>
            <person name="Stadler P.F."/>
            <person name="Schmidt T."/>
            <person name="Gabaldon T."/>
            <person name="Lehrach H."/>
            <person name="Weisshaar B."/>
            <person name="Himmelbauer H."/>
        </authorList>
    </citation>
    <scope>NUCLEOTIDE SEQUENCE [LARGE SCALE GENOMIC DNA]</scope>
    <source>
        <tissue evidence="1">Taproot</tissue>
    </source>
</reference>
<dbReference type="PANTHER" id="PTHR33443:SF30">
    <property type="entry name" value="SARCOSINE DEHYDROGENASE-2C PROTEIN"/>
    <property type="match status" value="1"/>
</dbReference>
<accession>A0A0J8FKN8</accession>
<dbReference type="OrthoDB" id="266020at2759"/>
<gene>
    <name evidence="1" type="ORF">BVRB_3g050940</name>
</gene>
<evidence type="ECO:0000313" key="1">
    <source>
        <dbReference type="EMBL" id="KMT16476.1"/>
    </source>
</evidence>
<keyword evidence="2" id="KW-1185">Reference proteome</keyword>
<dbReference type="InterPro" id="IPR053234">
    <property type="entry name" value="RPM1_Interactor"/>
</dbReference>
<dbReference type="Proteomes" id="UP000035740">
    <property type="component" value="Chromosome 3"/>
</dbReference>
<dbReference type="Gramene" id="KMT16476">
    <property type="protein sequence ID" value="KMT16476"/>
    <property type="gene ID" value="BVRB_3g050940"/>
</dbReference>
<sequence>MGIQELNNSKKLSPSLEEDSPIRAVFCLKRKMNDMKKIEEVEDCFILDFDPSESIDFPNISLSKSSDLCDDIDVSVLAEKGKVACRDYPHPRHLCVKFPFENTPHESHCKLCFCYVCDMAAPCENWTKGLKHCDATRDGAEIWKLLRAKSVKD</sequence>
<dbReference type="AlphaFoldDB" id="A0A0J8FKN8"/>
<protein>
    <submittedName>
        <fullName evidence="1">Uncharacterized protein</fullName>
    </submittedName>
</protein>
<organism evidence="1 2">
    <name type="scientific">Beta vulgaris subsp. vulgaris</name>
    <name type="common">Beet</name>
    <dbReference type="NCBI Taxonomy" id="3555"/>
    <lineage>
        <taxon>Eukaryota</taxon>
        <taxon>Viridiplantae</taxon>
        <taxon>Streptophyta</taxon>
        <taxon>Embryophyta</taxon>
        <taxon>Tracheophyta</taxon>
        <taxon>Spermatophyta</taxon>
        <taxon>Magnoliopsida</taxon>
        <taxon>eudicotyledons</taxon>
        <taxon>Gunneridae</taxon>
        <taxon>Pentapetalae</taxon>
        <taxon>Caryophyllales</taxon>
        <taxon>Chenopodiaceae</taxon>
        <taxon>Betoideae</taxon>
        <taxon>Beta</taxon>
    </lineage>
</organism>
<dbReference type="KEGG" id="bvg:104888148"/>
<evidence type="ECO:0000313" key="2">
    <source>
        <dbReference type="Proteomes" id="UP000035740"/>
    </source>
</evidence>
<proteinExistence type="predicted"/>
<name>A0A0J8FKN8_BETVV</name>
<dbReference type="eggNOG" id="ENOG502S1TM">
    <property type="taxonomic scope" value="Eukaryota"/>
</dbReference>
<dbReference type="EMBL" id="KQ090056">
    <property type="protein sequence ID" value="KMT16476.1"/>
    <property type="molecule type" value="Genomic_DNA"/>
</dbReference>
<dbReference type="OMA" id="AAPCENW"/>